<evidence type="ECO:0000313" key="3">
    <source>
        <dbReference type="EMBL" id="PWJ28248.1"/>
    </source>
</evidence>
<dbReference type="PROSITE" id="PS00409">
    <property type="entry name" value="PROKAR_NTER_METHYL"/>
    <property type="match status" value="1"/>
</dbReference>
<keyword evidence="2" id="KW-0472">Membrane</keyword>
<keyword evidence="2" id="KW-0812">Transmembrane</keyword>
<comment type="caution">
    <text evidence="3">The sequence shown here is derived from an EMBL/GenBank/DDBJ whole genome shotgun (WGS) entry which is preliminary data.</text>
</comment>
<feature type="compositionally biased region" description="Basic and acidic residues" evidence="1">
    <location>
        <begin position="2908"/>
        <end position="2917"/>
    </location>
</feature>
<name>A0A2Y9CAA0_9FIRM</name>
<accession>A0A2Y9CAA0</accession>
<protein>
    <submittedName>
        <fullName evidence="3">Prepilin-type N-terminal cleavage/methylation domain-containing protein</fullName>
    </submittedName>
</protein>
<dbReference type="Gene3D" id="3.30.700.10">
    <property type="entry name" value="Glycoprotein, Type 4 Pilin"/>
    <property type="match status" value="1"/>
</dbReference>
<dbReference type="InterPro" id="IPR012902">
    <property type="entry name" value="N_methyl_site"/>
</dbReference>
<dbReference type="EMBL" id="QGDL01000009">
    <property type="protein sequence ID" value="PWJ28248.1"/>
    <property type="molecule type" value="Genomic_DNA"/>
</dbReference>
<keyword evidence="2" id="KW-1133">Transmembrane helix</keyword>
<feature type="transmembrane region" description="Helical" evidence="2">
    <location>
        <begin position="12"/>
        <end position="39"/>
    </location>
</feature>
<proteinExistence type="predicted"/>
<dbReference type="NCBIfam" id="TIGR02532">
    <property type="entry name" value="IV_pilin_GFxxxE"/>
    <property type="match status" value="1"/>
</dbReference>
<evidence type="ECO:0000313" key="4">
    <source>
        <dbReference type="Proteomes" id="UP000245845"/>
    </source>
</evidence>
<sequence>MDHVKIKNNTKGFTLVEMIVTLIITAILAGVVIGGVIAYQRYATFKKNNEYAQTIYTAAQSAFTRAKAGGQLDALAELMEKSEYKVNQFSENMIENGASGFGTGRAYYLFLGPEAPQTAEGEESAYKIVYDMIDDYVYDATILDAVFCVEFDPIDGIILGVCYNDKADSFYYGMAGQAPGKGTSNDISDRSVEARKKMLLGYYGLDDVSDRAPSSLKKTALSNAELVNGDTLYVKWSLTSKYKYMTNQLKYKIQLYNADTKKMAASLEVNNIPDAKNIVKRQNASNVGEDELYIQCNVTLYEEDGKTKAVLKDVRFRAYASENSVMYLVLDAVDLEAASLSEKKDADYGDTYSIKRLGLEGVNLYARVQAGGSFYKSSAWKQTNTENALFADTKTTDDGKTVTYGVKNARHLSNIRFAETNKNDKDRVNETIFLQKADFSWDGENGIISRKSVFNKGKIVSAEKEGKEKAFPPIEEFGEDCKYTAKDEKSGKVYQIQNMLLYEVPVSSKAESKPLGIFRNNAGTVEYVSLKKVQAEGKDYVGTICGLNKGVLRDITTTGVVKGKDYVGGIAGSDITGKKQTANGEEVSLVGTERIYENLKNGASVSGQSYVGGITGYMYGRYRVLNAERTLLIQDCKNTGYVEGSGSCIGGIAGYNKLTMIKDCTSNPIPSGEKMAEIEEMAEADTWTGDFVGGIIGLNENAAITGCSTGAGTAKGYVTGRYYVGGIAGINTTTAGTASGLDGDGAVSRTYVMGKGYVGGIVGANATLEGDIQKYLQGEGTIDEIVPAKQHVPSNISNWENTGIVVAAEKYAGGITGYNAGSILDCRTSSDAGSLSGASAMENAYDIAANGDYAGGVAGYNNGTISGVNSIPVVSIVAGQNYVGGIIGYNDTDAVVTNYMLAGGFIKGNNFVGGYAGVNRSVQLCRESLEANPNLVKGELYIGGILGGNLSALQNLYVNMLCNTDNFLGGVTGTAFVGGFVGYNRNMVDGNDGGDLADMAKIYYSEEESSDPCACADYNLLYEKVKSYDDIASAGELFIGSDKIITVNRLGSITGQIHVGGILGYNASGSALYIVDAVNKTPVTAESVIQEDGKAYSYAGGITGLVTEKTWIMRCSNDSSARISSEGTYLGGIAERCKGAVNECTVSAVGSSDRDYVGGIVGRNDTEGSLASNVILNTVTGHDYVGGMAAENFGTIRGKNNSQYNFAVQASGNYAGGVAGWNHKGAVIQEHIFDSGYRLESEGNYAGGLIGLNEGDLNNCSIKSSAMVRGDQYVGGLVGSQQGGVITESVNRASVTAAQGYSGGIAGEIINDSLVDSCTNTGDIRAERSGDAGGITAILEQGARINTTKSTGNVISSNGNAAGIAALNYGEITAASASGTITALNDVGGIAAINDHIIKESDVSQLTYTSVSGSSNSRIGGITALNTENGMIENCTVGKGGKVAISAKVPGGYYGGLAGINRGTVAGSNAGDGYTKVSADINADTSDSAISAYMGGITGLNEGTISFYSYSGTITGDGGSVYGYGGIAGSNENSITDCMAEGVKITTNGAANDPVSAGGIAGQNGLDARISHCNFKSGEIKAKVYGHVGGMAGTNQGTVSENKCMGGTVSLTISQGNIGGLVGVNESSALVAESSTGGKGKDGNEWNVSATSHATDNAIGGIIGYNHSSKSLDKLVNYADVNKDISGNNISGIGGLVGRQENQLSDSWVMKECVNYGDIKGPIAVGGMIGRWKYKGGTILNCENYGRISARQSRVGGMVGDCYAIDSGQTLDMIQCKNQGVLAGTEDIGGMIGMATAVPSVEIYMNFYQCVNIGVIQASSETGAGGIAGNLANTKAEYNIIQCRNYGLSEKKMSGIVGATSAENTVIKDCFGVADCSAPVTKASVKSVNSSYYFDNSLIGVLGDKGSRLYVKKEGDVYTAYNAKSGNVLTGLRADPTSSVYNDKTDTGVKRLELYNTIDSQLLAYYEQKYGNAKLNNPTNVNRTDEGGSYQLSWNKDASAYYYEVKAELFDSGESTNPVTQVYQVYGANSYNISIEDDWDGKYLQLSVRAVSGKEEYNSDWVLYKKNGESKLPVAPFLATPQVHMALELESAQKGGYRFVLENKDDYPQEVQKNIVIHTTVGGIDYTFTAEQGESDTLYNKDLGANTIVINYAEYIHEDGKYSNSIKYSRQTWPMSYTELNNKETAEITFSNFSGSLTGSVAYDLKAKEKNGTQVIYRAEMLAYDADLNMQVAVSSAVARLTEGLSVIQLTNLPDEIQEPGTNVTVRCYPWRSQNNVAFYADKVAGNLTAEEVRNMKAIYDTSGNLKGGYVIERTEDGKYEVIYSPLVAYGFTKQVKSSELTVPNKKKPDRQPAPVLSGSYKEEEGIYTFSWDEGSSGGSYNVLVIGIPFGSNKEVQLKTEDTTKHSIEMDGSTWNYSEIKVSVTRLGTKDGDKITKFSNRSMKSYQMTLRLSKITQPSVELEKDEHGETNKNELRYSVAWRGYQDENMLKDLDTYVIYAKDVTEGKAEENKVKTAEWKSSDTSAVIDLEAFAGCTVEIYVNGLVKADAEHYRNSFDGISYSFDVPTRKAGPSENIISLDKSASDILDSAAFEDEGVRILAADPDRTGAGKYEIRLALYEKSGQQEETAALGDFVMNGSLKDSSFNLNRDSGLLKEYAGYYLGVKVRTISDNEISSKWSAEKRFPLPKMRLDAVQLTEEQTLRKCSQKVTMVGGMVDDTEISVEQNALTWSDIEFVEGYSILTSTKDGKNYDLRLVKGDDNPFTLSKKRIDDKTGKEYWEEQDLISAESEQTENGTVKTTYSFVFGYEHDIVNQSVMKYETKVKGFVEFIQYTKDAESWYTFQIILPDITTEGGFNEVAGDYENDPYAYLFTSEVTITALTNDTQRYTDANQMKWQRKQNEETGNWETKIEEQKPED</sequence>
<organism evidence="3 4">
    <name type="scientific">Faecalicatena orotica</name>
    <dbReference type="NCBI Taxonomy" id="1544"/>
    <lineage>
        <taxon>Bacteria</taxon>
        <taxon>Bacillati</taxon>
        <taxon>Bacillota</taxon>
        <taxon>Clostridia</taxon>
        <taxon>Lachnospirales</taxon>
        <taxon>Lachnospiraceae</taxon>
        <taxon>Faecalicatena</taxon>
    </lineage>
</organism>
<keyword evidence="4" id="KW-1185">Reference proteome</keyword>
<dbReference type="Pfam" id="PF07963">
    <property type="entry name" value="N_methyl"/>
    <property type="match status" value="1"/>
</dbReference>
<reference evidence="3 4" key="1">
    <citation type="submission" date="2018-05" db="EMBL/GenBank/DDBJ databases">
        <title>The Hungate 1000. A catalogue of reference genomes from the rumen microbiome.</title>
        <authorList>
            <person name="Kelly W."/>
        </authorList>
    </citation>
    <scope>NUCLEOTIDE SEQUENCE [LARGE SCALE GENOMIC DNA]</scope>
    <source>
        <strain evidence="3 4">NLAE-zl-C242</strain>
    </source>
</reference>
<feature type="region of interest" description="Disordered" evidence="1">
    <location>
        <begin position="2895"/>
        <end position="2917"/>
    </location>
</feature>
<evidence type="ECO:0000256" key="1">
    <source>
        <dbReference type="SAM" id="MobiDB-lite"/>
    </source>
</evidence>
<evidence type="ECO:0000256" key="2">
    <source>
        <dbReference type="SAM" id="Phobius"/>
    </source>
</evidence>
<dbReference type="InterPro" id="IPR045584">
    <property type="entry name" value="Pilin-like"/>
</dbReference>
<dbReference type="OrthoDB" id="2065929at2"/>
<dbReference type="Gene3D" id="2.160.20.110">
    <property type="match status" value="7"/>
</dbReference>
<gene>
    <name evidence="3" type="ORF">A8806_109128</name>
</gene>
<dbReference type="Proteomes" id="UP000245845">
    <property type="component" value="Unassembled WGS sequence"/>
</dbReference>
<dbReference type="RefSeq" id="WP_109732053.1">
    <property type="nucleotide sequence ID" value="NZ_BAAACK010000009.1"/>
</dbReference>
<dbReference type="SUPFAM" id="SSF54523">
    <property type="entry name" value="Pili subunits"/>
    <property type="match status" value="1"/>
</dbReference>